<protein>
    <submittedName>
        <fullName evidence="2">Uncharacterized protein</fullName>
    </submittedName>
</protein>
<sequence length="205" mass="24646">MIIKNNSVFLIISNIIYHYDLKSTDVSTKLCYNIKLVHHFKLYFFFTQAYYLLVYKTALLPNILQLYPFRPLYNITIFYGLCVQTIENTSTLVFMVQTKVELIVLFLFSFLLLLFYVYYNYELYLSISNLIEFKQTISYSFNHGDPEVFNLLTYTINIYTYIFHLTSWHFNVNYFFWSCIIGHLHKIILIFPFPSFANFFGTFMI</sequence>
<feature type="transmembrane region" description="Helical" evidence="1">
    <location>
        <begin position="42"/>
        <end position="64"/>
    </location>
</feature>
<reference evidence="2 3" key="1">
    <citation type="submission" date="2019-08" db="EMBL/GenBank/DDBJ databases">
        <title>The genome of the soybean aphid Biotype 1, its phylome, world population structure and adaptation to the North American continent.</title>
        <authorList>
            <person name="Giordano R."/>
            <person name="Donthu R.K."/>
            <person name="Hernandez A.G."/>
            <person name="Wright C.L."/>
            <person name="Zimin A.V."/>
        </authorList>
    </citation>
    <scope>NUCLEOTIDE SEQUENCE [LARGE SCALE GENOMIC DNA]</scope>
    <source>
        <tissue evidence="2">Whole aphids</tissue>
    </source>
</reference>
<comment type="caution">
    <text evidence="2">The sequence shown here is derived from an EMBL/GenBank/DDBJ whole genome shotgun (WGS) entry which is preliminary data.</text>
</comment>
<evidence type="ECO:0000256" key="1">
    <source>
        <dbReference type="SAM" id="Phobius"/>
    </source>
</evidence>
<gene>
    <name evidence="2" type="ORF">AGLY_010141</name>
</gene>
<feature type="transmembrane region" description="Helical" evidence="1">
    <location>
        <begin position="102"/>
        <end position="119"/>
    </location>
</feature>
<organism evidence="2 3">
    <name type="scientific">Aphis glycines</name>
    <name type="common">Soybean aphid</name>
    <dbReference type="NCBI Taxonomy" id="307491"/>
    <lineage>
        <taxon>Eukaryota</taxon>
        <taxon>Metazoa</taxon>
        <taxon>Ecdysozoa</taxon>
        <taxon>Arthropoda</taxon>
        <taxon>Hexapoda</taxon>
        <taxon>Insecta</taxon>
        <taxon>Pterygota</taxon>
        <taxon>Neoptera</taxon>
        <taxon>Paraneoptera</taxon>
        <taxon>Hemiptera</taxon>
        <taxon>Sternorrhyncha</taxon>
        <taxon>Aphidomorpha</taxon>
        <taxon>Aphidoidea</taxon>
        <taxon>Aphididae</taxon>
        <taxon>Aphidini</taxon>
        <taxon>Aphis</taxon>
        <taxon>Aphis</taxon>
    </lineage>
</organism>
<keyword evidence="3" id="KW-1185">Reference proteome</keyword>
<accession>A0A6G0TF64</accession>
<proteinExistence type="predicted"/>
<keyword evidence="1" id="KW-0812">Transmembrane</keyword>
<dbReference type="Proteomes" id="UP000475862">
    <property type="component" value="Unassembled WGS sequence"/>
</dbReference>
<dbReference type="EMBL" id="VYZN01000040">
    <property type="protein sequence ID" value="KAE9531939.1"/>
    <property type="molecule type" value="Genomic_DNA"/>
</dbReference>
<feature type="transmembrane region" description="Helical" evidence="1">
    <location>
        <begin position="76"/>
        <end position="95"/>
    </location>
</feature>
<evidence type="ECO:0000313" key="3">
    <source>
        <dbReference type="Proteomes" id="UP000475862"/>
    </source>
</evidence>
<keyword evidence="1" id="KW-1133">Transmembrane helix</keyword>
<feature type="transmembrane region" description="Helical" evidence="1">
    <location>
        <begin position="174"/>
        <end position="200"/>
    </location>
</feature>
<name>A0A6G0TF64_APHGL</name>
<dbReference type="AlphaFoldDB" id="A0A6G0TF64"/>
<evidence type="ECO:0000313" key="2">
    <source>
        <dbReference type="EMBL" id="KAE9531939.1"/>
    </source>
</evidence>
<keyword evidence="1" id="KW-0472">Membrane</keyword>